<evidence type="ECO:0000313" key="2">
    <source>
        <dbReference type="EMBL" id="CAB4164318.1"/>
    </source>
</evidence>
<gene>
    <name evidence="3" type="ORF">UFOVP1003_42</name>
    <name evidence="4" type="ORF">UFOVP1153_4</name>
    <name evidence="1" type="ORF">UFOVP493_4</name>
    <name evidence="2" type="ORF">UFOVP829_26</name>
</gene>
<dbReference type="EMBL" id="LR797104">
    <property type="protein sequence ID" value="CAB4187266.1"/>
    <property type="molecule type" value="Genomic_DNA"/>
</dbReference>
<dbReference type="EMBL" id="LR796951">
    <property type="protein sequence ID" value="CAB4177740.1"/>
    <property type="molecule type" value="Genomic_DNA"/>
</dbReference>
<dbReference type="EMBL" id="LR796764">
    <property type="protein sequence ID" value="CAB4164318.1"/>
    <property type="molecule type" value="Genomic_DNA"/>
</dbReference>
<protein>
    <submittedName>
        <fullName evidence="1">Uncharacterized protein</fullName>
    </submittedName>
</protein>
<name>A0A6J5MMC5_9CAUD</name>
<evidence type="ECO:0000313" key="1">
    <source>
        <dbReference type="EMBL" id="CAB4146723.1"/>
    </source>
</evidence>
<sequence>MSKIMNGNNGNTSGDRPNYEMVLGIRHGSGFVVGGVRVELVEPVAGFIRQPIGQPEKAETIFLGLNPVGDQIPEANGYSWVMRPESYSATSSTLALVSDSWLSLRADCGPATGLPPGVRLEFGPGCETLGWAGYEWHWVGCGVAISAAGKPFVLLPGDDPFLIISPGGKISIKIDAVKGKSGASVRISLPENMKISRDL</sequence>
<evidence type="ECO:0000313" key="3">
    <source>
        <dbReference type="EMBL" id="CAB4177740.1"/>
    </source>
</evidence>
<organism evidence="1">
    <name type="scientific">uncultured Caudovirales phage</name>
    <dbReference type="NCBI Taxonomy" id="2100421"/>
    <lineage>
        <taxon>Viruses</taxon>
        <taxon>Duplodnaviria</taxon>
        <taxon>Heunggongvirae</taxon>
        <taxon>Uroviricota</taxon>
        <taxon>Caudoviricetes</taxon>
        <taxon>Peduoviridae</taxon>
        <taxon>Maltschvirus</taxon>
        <taxon>Maltschvirus maltsch</taxon>
    </lineage>
</organism>
<reference evidence="1" key="1">
    <citation type="submission" date="2020-04" db="EMBL/GenBank/DDBJ databases">
        <authorList>
            <person name="Chiriac C."/>
            <person name="Salcher M."/>
            <person name="Ghai R."/>
            <person name="Kavagutti S V."/>
        </authorList>
    </citation>
    <scope>NUCLEOTIDE SEQUENCE</scope>
</reference>
<evidence type="ECO:0000313" key="4">
    <source>
        <dbReference type="EMBL" id="CAB4187266.1"/>
    </source>
</evidence>
<proteinExistence type="predicted"/>
<dbReference type="EMBL" id="LR796473">
    <property type="protein sequence ID" value="CAB4146723.1"/>
    <property type="molecule type" value="Genomic_DNA"/>
</dbReference>
<accession>A0A6J5MMC5</accession>